<keyword evidence="5" id="KW-0217">Developmental protein</keyword>
<dbReference type="EC" id="2.7.11.1" evidence="4"/>
<dbReference type="InterPro" id="IPR013210">
    <property type="entry name" value="LRR_N_plant-typ"/>
</dbReference>
<evidence type="ECO:0000256" key="23">
    <source>
        <dbReference type="PROSITE-ProRule" id="PRU10141"/>
    </source>
</evidence>
<keyword evidence="16 23" id="KW-0067">ATP-binding</keyword>
<dbReference type="Gene3D" id="3.80.10.10">
    <property type="entry name" value="Ribonuclease Inhibitor"/>
    <property type="match status" value="1"/>
</dbReference>
<evidence type="ECO:0000256" key="3">
    <source>
        <dbReference type="ARBA" id="ARBA00009592"/>
    </source>
</evidence>
<evidence type="ECO:0000256" key="22">
    <source>
        <dbReference type="ARBA" id="ARBA00048679"/>
    </source>
</evidence>
<keyword evidence="15" id="KW-0418">Kinase</keyword>
<dbReference type="GO" id="GO:0009942">
    <property type="term" value="P:longitudinal axis specification"/>
    <property type="evidence" value="ECO:0007669"/>
    <property type="project" value="UniProtKB-ARBA"/>
</dbReference>
<evidence type="ECO:0000256" key="24">
    <source>
        <dbReference type="SAM" id="MobiDB-lite"/>
    </source>
</evidence>
<dbReference type="GO" id="GO:0050832">
    <property type="term" value="P:defense response to fungus"/>
    <property type="evidence" value="ECO:0007669"/>
    <property type="project" value="UniProtKB-ARBA"/>
</dbReference>
<evidence type="ECO:0000256" key="4">
    <source>
        <dbReference type="ARBA" id="ARBA00012513"/>
    </source>
</evidence>
<evidence type="ECO:0000256" key="11">
    <source>
        <dbReference type="ARBA" id="ARBA00022692"/>
    </source>
</evidence>
<evidence type="ECO:0000256" key="18">
    <source>
        <dbReference type="ARBA" id="ARBA00023136"/>
    </source>
</evidence>
<dbReference type="FunFam" id="3.80.10.10:FF:000041">
    <property type="entry name" value="LRR receptor-like serine/threonine-protein kinase ERECTA"/>
    <property type="match status" value="1"/>
</dbReference>
<evidence type="ECO:0000256" key="15">
    <source>
        <dbReference type="ARBA" id="ARBA00022777"/>
    </source>
</evidence>
<comment type="catalytic activity">
    <reaction evidence="22">
        <text>L-seryl-[protein] + ATP = O-phospho-L-seryl-[protein] + ADP + H(+)</text>
        <dbReference type="Rhea" id="RHEA:17989"/>
        <dbReference type="Rhea" id="RHEA-COMP:9863"/>
        <dbReference type="Rhea" id="RHEA-COMP:11604"/>
        <dbReference type="ChEBI" id="CHEBI:15378"/>
        <dbReference type="ChEBI" id="CHEBI:29999"/>
        <dbReference type="ChEBI" id="CHEBI:30616"/>
        <dbReference type="ChEBI" id="CHEBI:83421"/>
        <dbReference type="ChEBI" id="CHEBI:456216"/>
        <dbReference type="EC" id="2.7.11.1"/>
    </reaction>
</comment>
<dbReference type="SUPFAM" id="SSF52058">
    <property type="entry name" value="L domain-like"/>
    <property type="match status" value="1"/>
</dbReference>
<dbReference type="FunFam" id="3.30.200.20:FF:000260">
    <property type="entry name" value="LRR receptor-like serine/threonine-protein kinase RPK2"/>
    <property type="match status" value="1"/>
</dbReference>
<evidence type="ECO:0000256" key="8">
    <source>
        <dbReference type="ARBA" id="ARBA00022553"/>
    </source>
</evidence>
<dbReference type="SMART" id="SM00220">
    <property type="entry name" value="S_TKc"/>
    <property type="match status" value="1"/>
</dbReference>
<dbReference type="InterPro" id="IPR017441">
    <property type="entry name" value="Protein_kinase_ATP_BS"/>
</dbReference>
<dbReference type="GO" id="GO:0009945">
    <property type="term" value="P:radial axis specification"/>
    <property type="evidence" value="ECO:0007669"/>
    <property type="project" value="UniProtKB-ARBA"/>
</dbReference>
<dbReference type="GO" id="GO:0005524">
    <property type="term" value="F:ATP binding"/>
    <property type="evidence" value="ECO:0007669"/>
    <property type="project" value="UniProtKB-UniRule"/>
</dbReference>
<gene>
    <name evidence="26" type="ORF">EJD97_002000</name>
</gene>
<dbReference type="PANTHER" id="PTHR48056">
    <property type="entry name" value="LRR RECEPTOR-LIKE SERINE/THREONINE-PROTEIN KINASE-RELATED"/>
    <property type="match status" value="1"/>
</dbReference>
<organism evidence="26">
    <name type="scientific">Solanum chilense</name>
    <name type="common">Tomato</name>
    <name type="synonym">Lycopersicon chilense</name>
    <dbReference type="NCBI Taxonomy" id="4083"/>
    <lineage>
        <taxon>Eukaryota</taxon>
        <taxon>Viridiplantae</taxon>
        <taxon>Streptophyta</taxon>
        <taxon>Embryophyta</taxon>
        <taxon>Tracheophyta</taxon>
        <taxon>Spermatophyta</taxon>
        <taxon>Magnoliopsida</taxon>
        <taxon>eudicotyledons</taxon>
        <taxon>Gunneridae</taxon>
        <taxon>Pentapetalae</taxon>
        <taxon>asterids</taxon>
        <taxon>lamiids</taxon>
        <taxon>Solanales</taxon>
        <taxon>Solanaceae</taxon>
        <taxon>Solanoideae</taxon>
        <taxon>Solaneae</taxon>
        <taxon>Solanum</taxon>
        <taxon>Solanum subgen. Lycopersicon</taxon>
    </lineage>
</organism>
<evidence type="ECO:0000256" key="20">
    <source>
        <dbReference type="ARBA" id="ARBA00023180"/>
    </source>
</evidence>
<keyword evidence="14 23" id="KW-0547">Nucleotide-binding</keyword>
<dbReference type="InterPro" id="IPR000719">
    <property type="entry name" value="Prot_kinase_dom"/>
</dbReference>
<keyword evidence="8" id="KW-0597">Phosphoprotein</keyword>
<evidence type="ECO:0000256" key="14">
    <source>
        <dbReference type="ARBA" id="ARBA00022741"/>
    </source>
</evidence>
<name>A0A6N2CE26_SOLCI</name>
<dbReference type="Pfam" id="PF00560">
    <property type="entry name" value="LRR_1"/>
    <property type="match status" value="3"/>
</dbReference>
<dbReference type="InterPro" id="IPR050647">
    <property type="entry name" value="Plant_LRR-RLKs"/>
</dbReference>
<keyword evidence="12" id="KW-0732">Signal</keyword>
<dbReference type="InterPro" id="IPR001611">
    <property type="entry name" value="Leu-rich_rpt"/>
</dbReference>
<evidence type="ECO:0000256" key="17">
    <source>
        <dbReference type="ARBA" id="ARBA00022989"/>
    </source>
</evidence>
<keyword evidence="10" id="KW-0808">Transferase</keyword>
<sequence length="744" mass="82821">MILTSGVVLMTMKMQFSRILILFLMAFAFSSFLFSAYGKEEVFVVSEKMALLKIKKSFIDPFGILLSWKSDNSSYCSWYGVSCNANSSRVSELRIKGNNTNKLVGNLSHAVAYLEELRVLSLPFHDLTGEIPVQIWDLQNLEVLDVQGNAIQGDFSSYNFTRLRKLRVLNLGFNRIVGRFPPSLAKCRCLSVLILAGNGVNDVIPGFIGGFEKLKVLNLSSNRLIGRVPVNFGVKCRDLEHLDLSFNFLQGEIPRVLGKCCHLRTVLLNSNKFSGVIPSELGGLRKLEVLLLNNNSFTGEIPSSLGNLTALHVCNLLFNNLSFSSENKTIRRCSFVGNSSLTVTPRMSLALAPPMSQQSNESQRVAAPPQESNQSRNEERGLTALEITVAVSVALAFVVSLAVLVSLCKNGKEEPPSVPRIEASISPDVSNITIFNDVGVVLTYEKIVQATRNFSWIYWIGTGGFGSTYRVEISSELTLAVKRLLTETVDGTIQFEAEIQTLGSINHPNLITLIGYYRSDTDMFLVYNFLPGGNLEKYIHERASRVFNYKVLHKIALDIGLAISFLHDQCDPRIIHRDIKPSNILLDNELNAYLSDFGLSRIMGTGTSSNTAVAGTFGYVAPEYALTSRVSDRADVYSYGVVLLELLSDKRALDPSFAAYEDGFNIVSWANMMLRDDKIEDIFYTSLWEPDSEEKLKAMLHLAVKCTADLPDRPRMIQVVEQLKNLQPENLRTMEIQDSSIIEE</sequence>
<keyword evidence="9" id="KW-0433">Leucine-rich repeat</keyword>
<evidence type="ECO:0000256" key="21">
    <source>
        <dbReference type="ARBA" id="ARBA00047899"/>
    </source>
</evidence>
<evidence type="ECO:0000256" key="5">
    <source>
        <dbReference type="ARBA" id="ARBA00022473"/>
    </source>
</evidence>
<keyword evidence="20" id="KW-0325">Glycoprotein</keyword>
<dbReference type="GO" id="GO:0004674">
    <property type="term" value="F:protein serine/threonine kinase activity"/>
    <property type="evidence" value="ECO:0007669"/>
    <property type="project" value="UniProtKB-KW"/>
</dbReference>
<keyword evidence="6" id="KW-1003">Cell membrane</keyword>
<feature type="region of interest" description="Disordered" evidence="24">
    <location>
        <begin position="353"/>
        <end position="378"/>
    </location>
</feature>
<comment type="similarity">
    <text evidence="2">Belongs to the protein kinase superfamily. Ser/Thr protein kinase family.</text>
</comment>
<dbReference type="Pfam" id="PF08263">
    <property type="entry name" value="LRRNT_2"/>
    <property type="match status" value="1"/>
</dbReference>
<evidence type="ECO:0000256" key="9">
    <source>
        <dbReference type="ARBA" id="ARBA00022614"/>
    </source>
</evidence>
<evidence type="ECO:0000256" key="19">
    <source>
        <dbReference type="ARBA" id="ARBA00023170"/>
    </source>
</evidence>
<dbReference type="Gene3D" id="3.30.200.20">
    <property type="entry name" value="Phosphorylase Kinase, domain 1"/>
    <property type="match status" value="1"/>
</dbReference>
<dbReference type="GO" id="GO:0009409">
    <property type="term" value="P:response to cold"/>
    <property type="evidence" value="ECO:0007669"/>
    <property type="project" value="UniProtKB-ARBA"/>
</dbReference>
<evidence type="ECO:0000256" key="16">
    <source>
        <dbReference type="ARBA" id="ARBA00022840"/>
    </source>
</evidence>
<keyword evidence="18" id="KW-0472">Membrane</keyword>
<feature type="binding site" evidence="23">
    <location>
        <position position="482"/>
    </location>
    <ligand>
        <name>ATP</name>
        <dbReference type="ChEBI" id="CHEBI:30616"/>
    </ligand>
</feature>
<keyword evidence="19" id="KW-0675">Receptor</keyword>
<dbReference type="EMBL" id="RXGB01000123">
    <property type="protein sequence ID" value="TMX05139.1"/>
    <property type="molecule type" value="Genomic_DNA"/>
</dbReference>
<protein>
    <recommendedName>
        <fullName evidence="4">non-specific serine/threonine protein kinase</fullName>
        <ecNumber evidence="4">2.7.11.1</ecNumber>
    </recommendedName>
</protein>
<dbReference type="InterPro" id="IPR011009">
    <property type="entry name" value="Kinase-like_dom_sf"/>
</dbReference>
<keyword evidence="11" id="KW-0812">Transmembrane</keyword>
<keyword evidence="13" id="KW-0677">Repeat</keyword>
<dbReference type="GO" id="GO:0005886">
    <property type="term" value="C:plasma membrane"/>
    <property type="evidence" value="ECO:0007669"/>
    <property type="project" value="UniProtKB-SubCell"/>
</dbReference>
<dbReference type="GO" id="GO:0009414">
    <property type="term" value="P:response to water deprivation"/>
    <property type="evidence" value="ECO:0007669"/>
    <property type="project" value="UniProtKB-ARBA"/>
</dbReference>
<keyword evidence="17" id="KW-1133">Transmembrane helix</keyword>
<evidence type="ECO:0000313" key="26">
    <source>
        <dbReference type="EMBL" id="TMX05139.1"/>
    </source>
</evidence>
<dbReference type="InterPro" id="IPR008271">
    <property type="entry name" value="Ser/Thr_kinase_AS"/>
</dbReference>
<evidence type="ECO:0000256" key="10">
    <source>
        <dbReference type="ARBA" id="ARBA00022679"/>
    </source>
</evidence>
<evidence type="ECO:0000256" key="12">
    <source>
        <dbReference type="ARBA" id="ARBA00022729"/>
    </source>
</evidence>
<feature type="domain" description="Protein kinase" evidence="25">
    <location>
        <begin position="454"/>
        <end position="726"/>
    </location>
</feature>
<comment type="subcellular location">
    <subcellularLocation>
        <location evidence="1">Cell membrane</location>
        <topology evidence="1">Single-pass type I membrane protein</topology>
    </subcellularLocation>
</comment>
<dbReference type="GO" id="GO:0048508">
    <property type="term" value="P:embryonic meristem development"/>
    <property type="evidence" value="ECO:0007669"/>
    <property type="project" value="UniProtKB-ARBA"/>
</dbReference>
<dbReference type="PANTHER" id="PTHR48056:SF63">
    <property type="entry name" value="PROTEIN KINASE DOMAIN-CONTAINING PROTEIN"/>
    <property type="match status" value="1"/>
</dbReference>
<evidence type="ECO:0000256" key="2">
    <source>
        <dbReference type="ARBA" id="ARBA00008684"/>
    </source>
</evidence>
<dbReference type="Gene3D" id="1.10.510.10">
    <property type="entry name" value="Transferase(Phosphotransferase) domain 1"/>
    <property type="match status" value="1"/>
</dbReference>
<dbReference type="Pfam" id="PF00069">
    <property type="entry name" value="Pkinase"/>
    <property type="match status" value="1"/>
</dbReference>
<dbReference type="FunFam" id="1.10.510.10:FF:000192">
    <property type="entry name" value="LRR receptor-like serine/threonine-protein kinase RPK2"/>
    <property type="match status" value="1"/>
</dbReference>
<evidence type="ECO:0000256" key="13">
    <source>
        <dbReference type="ARBA" id="ARBA00022737"/>
    </source>
</evidence>
<accession>A0A6N2CE26</accession>
<evidence type="ECO:0000256" key="6">
    <source>
        <dbReference type="ARBA" id="ARBA00022475"/>
    </source>
</evidence>
<reference evidence="26" key="1">
    <citation type="submission" date="2019-05" db="EMBL/GenBank/DDBJ databases">
        <title>The de novo reference genome and transcriptome assemblies of the wild tomato species Solanum chilense.</title>
        <authorList>
            <person name="Stam R."/>
            <person name="Nosenko T."/>
            <person name="Hoerger A.C."/>
            <person name="Stephan W."/>
            <person name="Seidel M.A."/>
            <person name="Kuhn J.M.M."/>
            <person name="Haberer G."/>
            <person name="Tellier A."/>
        </authorList>
    </citation>
    <scope>NUCLEOTIDE SEQUENCE</scope>
    <source>
        <tissue evidence="26">Mature leaves</tissue>
    </source>
</reference>
<comment type="caution">
    <text evidence="26">The sequence shown here is derived from an EMBL/GenBank/DDBJ whole genome shotgun (WGS) entry which is preliminary data.</text>
</comment>
<evidence type="ECO:0000256" key="1">
    <source>
        <dbReference type="ARBA" id="ARBA00004251"/>
    </source>
</evidence>
<dbReference type="InterPro" id="IPR032675">
    <property type="entry name" value="LRR_dom_sf"/>
</dbReference>
<keyword evidence="7" id="KW-0723">Serine/threonine-protein kinase</keyword>
<dbReference type="FunFam" id="3.80.10.10:FF:000275">
    <property type="entry name" value="Leucine-rich repeat receptor-like protein kinase"/>
    <property type="match status" value="1"/>
</dbReference>
<dbReference type="AlphaFoldDB" id="A0A6N2CE26"/>
<proteinExistence type="inferred from homology"/>
<evidence type="ECO:0000259" key="25">
    <source>
        <dbReference type="PROSITE" id="PS50011"/>
    </source>
</evidence>
<comment type="similarity">
    <text evidence="3">Belongs to the RLP family.</text>
</comment>
<dbReference type="SUPFAM" id="SSF56112">
    <property type="entry name" value="Protein kinase-like (PK-like)"/>
    <property type="match status" value="1"/>
</dbReference>
<dbReference type="Pfam" id="PF13855">
    <property type="entry name" value="LRR_8"/>
    <property type="match status" value="1"/>
</dbReference>
<dbReference type="PROSITE" id="PS00108">
    <property type="entry name" value="PROTEIN_KINASE_ST"/>
    <property type="match status" value="1"/>
</dbReference>
<comment type="catalytic activity">
    <reaction evidence="21">
        <text>L-threonyl-[protein] + ATP = O-phospho-L-threonyl-[protein] + ADP + H(+)</text>
        <dbReference type="Rhea" id="RHEA:46608"/>
        <dbReference type="Rhea" id="RHEA-COMP:11060"/>
        <dbReference type="Rhea" id="RHEA-COMP:11605"/>
        <dbReference type="ChEBI" id="CHEBI:15378"/>
        <dbReference type="ChEBI" id="CHEBI:30013"/>
        <dbReference type="ChEBI" id="CHEBI:30616"/>
        <dbReference type="ChEBI" id="CHEBI:61977"/>
        <dbReference type="ChEBI" id="CHEBI:456216"/>
        <dbReference type="EC" id="2.7.11.1"/>
    </reaction>
</comment>
<evidence type="ECO:0000256" key="7">
    <source>
        <dbReference type="ARBA" id="ARBA00022527"/>
    </source>
</evidence>
<dbReference type="PROSITE" id="PS00107">
    <property type="entry name" value="PROTEIN_KINASE_ATP"/>
    <property type="match status" value="1"/>
</dbReference>
<dbReference type="PROSITE" id="PS50011">
    <property type="entry name" value="PROTEIN_KINASE_DOM"/>
    <property type="match status" value="1"/>
</dbReference>